<evidence type="ECO:0000313" key="7">
    <source>
        <dbReference type="Proteomes" id="UP000254817"/>
    </source>
</evidence>
<organism evidence="6 7">
    <name type="scientific">Escherichia coli</name>
    <dbReference type="NCBI Taxonomy" id="562"/>
    <lineage>
        <taxon>Bacteria</taxon>
        <taxon>Pseudomonadati</taxon>
        <taxon>Pseudomonadota</taxon>
        <taxon>Gammaproteobacteria</taxon>
        <taxon>Enterobacterales</taxon>
        <taxon>Enterobacteriaceae</taxon>
        <taxon>Escherichia</taxon>
    </lineage>
</organism>
<evidence type="ECO:0000313" key="6">
    <source>
        <dbReference type="EMBL" id="STG53218.1"/>
    </source>
</evidence>
<dbReference type="EMBL" id="UGAW01000001">
    <property type="protein sequence ID" value="STG53218.1"/>
    <property type="molecule type" value="Genomic_DNA"/>
</dbReference>
<evidence type="ECO:0000256" key="1">
    <source>
        <dbReference type="ARBA" id="ARBA00004453"/>
    </source>
</evidence>
<gene>
    <name evidence="6" type="primary">rdgC_3</name>
    <name evidence="6" type="ORF">NCTC11112_03753</name>
</gene>
<dbReference type="GO" id="GO:0006310">
    <property type="term" value="P:DNA recombination"/>
    <property type="evidence" value="ECO:0007669"/>
    <property type="project" value="UniProtKB-KW"/>
</dbReference>
<dbReference type="Proteomes" id="UP000254817">
    <property type="component" value="Unassembled WGS sequence"/>
</dbReference>
<reference evidence="6 7" key="1">
    <citation type="submission" date="2018-06" db="EMBL/GenBank/DDBJ databases">
        <authorList>
            <consortium name="Pathogen Informatics"/>
            <person name="Doyle S."/>
        </authorList>
    </citation>
    <scope>NUCLEOTIDE SEQUENCE [LARGE SCALE GENOMIC DNA]</scope>
    <source>
        <strain evidence="6 7">NCTC11112</strain>
    </source>
</reference>
<dbReference type="PANTHER" id="PTHR38103">
    <property type="entry name" value="RECOMBINATION-ASSOCIATED PROTEIN RDGC"/>
    <property type="match status" value="1"/>
</dbReference>
<proteinExistence type="inferred from homology"/>
<protein>
    <recommendedName>
        <fullName evidence="3">Recombination-associated protein RdgC</fullName>
    </recommendedName>
</protein>
<dbReference type="GO" id="GO:0004527">
    <property type="term" value="F:exonuclease activity"/>
    <property type="evidence" value="ECO:0007669"/>
    <property type="project" value="UniProtKB-KW"/>
</dbReference>
<keyword evidence="5" id="KW-0233">DNA recombination</keyword>
<dbReference type="AlphaFoldDB" id="A0A376MS12"/>
<dbReference type="GO" id="GO:0000018">
    <property type="term" value="P:regulation of DNA recombination"/>
    <property type="evidence" value="ECO:0007669"/>
    <property type="project" value="TreeGrafter"/>
</dbReference>
<accession>A0A376MS12</accession>
<keyword evidence="6" id="KW-0378">Hydrolase</keyword>
<evidence type="ECO:0000256" key="3">
    <source>
        <dbReference type="ARBA" id="ARBA00022296"/>
    </source>
</evidence>
<keyword evidence="6" id="KW-0269">Exonuclease</keyword>
<evidence type="ECO:0000256" key="2">
    <source>
        <dbReference type="ARBA" id="ARBA00008657"/>
    </source>
</evidence>
<comment type="similarity">
    <text evidence="2">Belongs to the RdgC family.</text>
</comment>
<name>A0A376MS12_ECOLX</name>
<dbReference type="Pfam" id="PF04381">
    <property type="entry name" value="RdgC"/>
    <property type="match status" value="1"/>
</dbReference>
<dbReference type="PANTHER" id="PTHR38103:SF1">
    <property type="entry name" value="RECOMBINATION-ASSOCIATED PROTEIN RDGC"/>
    <property type="match status" value="1"/>
</dbReference>
<keyword evidence="6" id="KW-0540">Nuclease</keyword>
<dbReference type="InterPro" id="IPR007476">
    <property type="entry name" value="RdgC"/>
</dbReference>
<keyword evidence="4" id="KW-0963">Cytoplasm</keyword>
<sequence length="77" mass="9190">MQARRQFVIMPAKFNDKAVEIIMLWFKNLMVYRLSREISLRAEEMEKQLASMAFTPCGSQDMAKMGWVLRWDRTAMR</sequence>
<evidence type="ECO:0000256" key="5">
    <source>
        <dbReference type="ARBA" id="ARBA00023172"/>
    </source>
</evidence>
<comment type="subcellular location">
    <subcellularLocation>
        <location evidence="1">Cytoplasm</location>
        <location evidence="1">Nucleoid</location>
    </subcellularLocation>
</comment>
<evidence type="ECO:0000256" key="4">
    <source>
        <dbReference type="ARBA" id="ARBA00022490"/>
    </source>
</evidence>
<dbReference type="GO" id="GO:0043590">
    <property type="term" value="C:bacterial nucleoid"/>
    <property type="evidence" value="ECO:0007669"/>
    <property type="project" value="TreeGrafter"/>
</dbReference>
<dbReference type="GO" id="GO:0003690">
    <property type="term" value="F:double-stranded DNA binding"/>
    <property type="evidence" value="ECO:0007669"/>
    <property type="project" value="TreeGrafter"/>
</dbReference>